<comment type="caution">
    <text evidence="1">The sequence shown here is derived from an EMBL/GenBank/DDBJ whole genome shotgun (WGS) entry which is preliminary data.</text>
</comment>
<gene>
    <name evidence="1" type="ORF">PFISCL1PPCAC_21117</name>
</gene>
<protein>
    <recommendedName>
        <fullName evidence="3">Cyclic nucleotide-binding domain-containing protein</fullName>
    </recommendedName>
</protein>
<reference evidence="1" key="1">
    <citation type="submission" date="2023-10" db="EMBL/GenBank/DDBJ databases">
        <title>Genome assembly of Pristionchus species.</title>
        <authorList>
            <person name="Yoshida K."/>
            <person name="Sommer R.J."/>
        </authorList>
    </citation>
    <scope>NUCLEOTIDE SEQUENCE</scope>
    <source>
        <strain evidence="1">RS5133</strain>
    </source>
</reference>
<organism evidence="1 2">
    <name type="scientific">Pristionchus fissidentatus</name>
    <dbReference type="NCBI Taxonomy" id="1538716"/>
    <lineage>
        <taxon>Eukaryota</taxon>
        <taxon>Metazoa</taxon>
        <taxon>Ecdysozoa</taxon>
        <taxon>Nematoda</taxon>
        <taxon>Chromadorea</taxon>
        <taxon>Rhabditida</taxon>
        <taxon>Rhabditina</taxon>
        <taxon>Diplogasteromorpha</taxon>
        <taxon>Diplogasteroidea</taxon>
        <taxon>Neodiplogasteridae</taxon>
        <taxon>Pristionchus</taxon>
    </lineage>
</organism>
<dbReference type="EMBL" id="BTSY01000005">
    <property type="protein sequence ID" value="GMT29820.1"/>
    <property type="molecule type" value="Genomic_DNA"/>
</dbReference>
<name>A0AAV5WH49_9BILA</name>
<proteinExistence type="predicted"/>
<sequence>MISAERGRLLRVGAALPHGDLDGESGLVVRKDCRLHPASAALSARVVLLLPSSRLSYRTRSHHQVRLPHRLAHLLHDTPNNRRA</sequence>
<keyword evidence="2" id="KW-1185">Reference proteome</keyword>
<dbReference type="AlphaFoldDB" id="A0AAV5WH49"/>
<evidence type="ECO:0000313" key="2">
    <source>
        <dbReference type="Proteomes" id="UP001432322"/>
    </source>
</evidence>
<dbReference type="Proteomes" id="UP001432322">
    <property type="component" value="Unassembled WGS sequence"/>
</dbReference>
<evidence type="ECO:0008006" key="3">
    <source>
        <dbReference type="Google" id="ProtNLM"/>
    </source>
</evidence>
<evidence type="ECO:0000313" key="1">
    <source>
        <dbReference type="EMBL" id="GMT29820.1"/>
    </source>
</evidence>
<accession>A0AAV5WH49</accession>